<accession>A0A4Y8SDU1</accession>
<organism evidence="1 2">
    <name type="scientific">Mucilaginibacter psychrotolerans</name>
    <dbReference type="NCBI Taxonomy" id="1524096"/>
    <lineage>
        <taxon>Bacteria</taxon>
        <taxon>Pseudomonadati</taxon>
        <taxon>Bacteroidota</taxon>
        <taxon>Sphingobacteriia</taxon>
        <taxon>Sphingobacteriales</taxon>
        <taxon>Sphingobacteriaceae</taxon>
        <taxon>Mucilaginibacter</taxon>
    </lineage>
</organism>
<dbReference type="AlphaFoldDB" id="A0A4Y8SDU1"/>
<reference evidence="1 2" key="1">
    <citation type="journal article" date="2017" name="Int. J. Syst. Evol. Microbiol.">
        <title>Mucilaginibacterpsychrotolerans sp. nov., isolated from peatlands.</title>
        <authorList>
            <person name="Deng Y."/>
            <person name="Shen L."/>
            <person name="Xu B."/>
            <person name="Liu Y."/>
            <person name="Gu Z."/>
            <person name="Liu H."/>
            <person name="Zhou Y."/>
        </authorList>
    </citation>
    <scope>NUCLEOTIDE SEQUENCE [LARGE SCALE GENOMIC DNA]</scope>
    <source>
        <strain evidence="1 2">NH7-4</strain>
    </source>
</reference>
<gene>
    <name evidence="1" type="ORF">E2R66_15055</name>
</gene>
<proteinExistence type="predicted"/>
<dbReference type="OrthoDB" id="1954843at2"/>
<evidence type="ECO:0000313" key="2">
    <source>
        <dbReference type="Proteomes" id="UP000297540"/>
    </source>
</evidence>
<dbReference type="RefSeq" id="WP_133231938.1">
    <property type="nucleotide sequence ID" value="NZ_SOZE01000014.1"/>
</dbReference>
<dbReference type="Proteomes" id="UP000297540">
    <property type="component" value="Unassembled WGS sequence"/>
</dbReference>
<name>A0A4Y8SDU1_9SPHI</name>
<protein>
    <submittedName>
        <fullName evidence="1">1-deoxy-D-xylulose-5-phosphate synthase</fullName>
    </submittedName>
</protein>
<dbReference type="EMBL" id="SOZE01000014">
    <property type="protein sequence ID" value="TFF36760.1"/>
    <property type="molecule type" value="Genomic_DNA"/>
</dbReference>
<keyword evidence="2" id="KW-1185">Reference proteome</keyword>
<evidence type="ECO:0000313" key="1">
    <source>
        <dbReference type="EMBL" id="TFF36760.1"/>
    </source>
</evidence>
<sequence length="107" mass="12609">MAKTRIMFIENKTESLNGDARIGKVTFSQTGRSVHYNRQTFLKVKGYKYNHVDVESLEQYWISGCKKDGNDRLYGGTKPVHIDEDIREEYWCVIRELPQFKSEVSHY</sequence>
<comment type="caution">
    <text evidence="1">The sequence shown here is derived from an EMBL/GenBank/DDBJ whole genome shotgun (WGS) entry which is preliminary data.</text>
</comment>